<dbReference type="PANTHER" id="PTHR30304:SF0">
    <property type="entry name" value="D-TAGATOSE-1,6-BISPHOSPHATE ALDOLASE SUBUNIT GATY-RELATED"/>
    <property type="match status" value="1"/>
</dbReference>
<reference evidence="5" key="1">
    <citation type="submission" date="2017-09" db="EMBL/GenBank/DDBJ databases">
        <title>Depth-based differentiation of microbial function through sediment-hosted aquifers and enrichment of novel symbionts in the deep terrestrial subsurface.</title>
        <authorList>
            <person name="Probst A.J."/>
            <person name="Ladd B."/>
            <person name="Jarett J.K."/>
            <person name="Geller-Mcgrath D.E."/>
            <person name="Sieber C.M.K."/>
            <person name="Emerson J.B."/>
            <person name="Anantharaman K."/>
            <person name="Thomas B.C."/>
            <person name="Malmstrom R."/>
            <person name="Stieglmeier M."/>
            <person name="Klingl A."/>
            <person name="Woyke T."/>
            <person name="Ryan C.M."/>
            <person name="Banfield J.F."/>
        </authorList>
    </citation>
    <scope>NUCLEOTIDE SEQUENCE [LARGE SCALE GENOMIC DNA]</scope>
</reference>
<comment type="caution">
    <text evidence="4">The sequence shown here is derived from an EMBL/GenBank/DDBJ whole genome shotgun (WGS) entry which is preliminary data.</text>
</comment>
<dbReference type="GO" id="GO:0005975">
    <property type="term" value="P:carbohydrate metabolic process"/>
    <property type="evidence" value="ECO:0007669"/>
    <property type="project" value="InterPro"/>
</dbReference>
<dbReference type="GO" id="GO:0008270">
    <property type="term" value="F:zinc ion binding"/>
    <property type="evidence" value="ECO:0007669"/>
    <property type="project" value="InterPro"/>
</dbReference>
<dbReference type="GO" id="GO:0016832">
    <property type="term" value="F:aldehyde-lyase activity"/>
    <property type="evidence" value="ECO:0007669"/>
    <property type="project" value="InterPro"/>
</dbReference>
<dbReference type="InterPro" id="IPR013785">
    <property type="entry name" value="Aldolase_TIM"/>
</dbReference>
<dbReference type="InterPro" id="IPR050246">
    <property type="entry name" value="Class_II_FBP_aldolase"/>
</dbReference>
<dbReference type="NCBIfam" id="TIGR00167">
    <property type="entry name" value="cbbA"/>
    <property type="match status" value="1"/>
</dbReference>
<evidence type="ECO:0000256" key="3">
    <source>
        <dbReference type="PIRSR" id="PIRSR001359-3"/>
    </source>
</evidence>
<feature type="binding site" evidence="2">
    <location>
        <begin position="213"/>
        <end position="215"/>
    </location>
    <ligand>
        <name>dihydroxyacetone phosphate</name>
        <dbReference type="ChEBI" id="CHEBI:57642"/>
    </ligand>
</feature>
<feature type="binding site" evidence="3">
    <location>
        <position position="212"/>
    </location>
    <ligand>
        <name>Zn(2+)</name>
        <dbReference type="ChEBI" id="CHEBI:29105"/>
        <label>1</label>
        <note>catalytic</note>
    </ligand>
</feature>
<feature type="binding site" evidence="2">
    <location>
        <begin position="234"/>
        <end position="237"/>
    </location>
    <ligand>
        <name>dihydroxyacetone phosphate</name>
        <dbReference type="ChEBI" id="CHEBI:57642"/>
    </ligand>
</feature>
<dbReference type="SUPFAM" id="SSF51569">
    <property type="entry name" value="Aldolase"/>
    <property type="match status" value="1"/>
</dbReference>
<feature type="binding site" evidence="3">
    <location>
        <position position="103"/>
    </location>
    <ligand>
        <name>Zn(2+)</name>
        <dbReference type="ChEBI" id="CHEBI:29105"/>
        <label>2</label>
    </ligand>
</feature>
<protein>
    <submittedName>
        <fullName evidence="4">Tagatose-bisphosphate aldolase</fullName>
    </submittedName>
</protein>
<keyword evidence="3" id="KW-0862">Zinc</keyword>
<gene>
    <name evidence="4" type="primary">kbaY</name>
    <name evidence="4" type="synonym">agaY</name>
    <name evidence="4" type="ORF">COS11_00680</name>
</gene>
<dbReference type="EMBL" id="PETL01000039">
    <property type="protein sequence ID" value="PIV64724.1"/>
    <property type="molecule type" value="Genomic_DNA"/>
</dbReference>
<evidence type="ECO:0000256" key="1">
    <source>
        <dbReference type="PIRSR" id="PIRSR001359-1"/>
    </source>
</evidence>
<name>A0A2M7EAJ7_9BACT</name>
<dbReference type="Pfam" id="PF01116">
    <property type="entry name" value="F_bP_aldolase"/>
    <property type="match status" value="1"/>
</dbReference>
<dbReference type="Gene3D" id="3.20.20.70">
    <property type="entry name" value="Aldolase class I"/>
    <property type="match status" value="1"/>
</dbReference>
<feature type="binding site" evidence="3">
    <location>
        <position position="140"/>
    </location>
    <ligand>
        <name>Zn(2+)</name>
        <dbReference type="ChEBI" id="CHEBI:29105"/>
        <label>2</label>
    </ligand>
</feature>
<organism evidence="4 5">
    <name type="scientific">bacterium (Candidatus Ratteibacteria) CG01_land_8_20_14_3_00_40_19</name>
    <dbReference type="NCBI Taxonomy" id="2014290"/>
    <lineage>
        <taxon>Bacteria</taxon>
        <taxon>Candidatus Ratteibacteria</taxon>
    </lineage>
</organism>
<feature type="binding site" evidence="2">
    <location>
        <position position="185"/>
    </location>
    <ligand>
        <name>dihydroxyacetone phosphate</name>
        <dbReference type="ChEBI" id="CHEBI:57642"/>
    </ligand>
</feature>
<sequence>MLVTSKELVEKAKAGNYAVGAFNAINMESAQSIFAAAEEEKAPFILQITATTLSYTAPEELVAMIKALIKRASVPAALHLDHGRDYQTVLKFLRFGFSSVMIDGSLQADGKSPRTYEENIEVTRKAAEAAHLLGVSVEGEIGRLGQIGLEITAEDEALTRPEEAEKFIKDTGVDLLAVSIGTHHGLFKGKPVIRHDRIKEIAETIPTPLVMHGGTGVPDEDVRKAISLGIRKVNIDTEIRVAFIETMKEEIKKLEDEHKKADETEGIRKYDIRKILKPCRESAKKAIAVKMRLFGSSGKA</sequence>
<dbReference type="InterPro" id="IPR000771">
    <property type="entry name" value="FBA_II"/>
</dbReference>
<evidence type="ECO:0000313" key="4">
    <source>
        <dbReference type="EMBL" id="PIV64724.1"/>
    </source>
</evidence>
<accession>A0A2M7EAJ7</accession>
<feature type="binding site" evidence="3">
    <location>
        <position position="82"/>
    </location>
    <ligand>
        <name>Zn(2+)</name>
        <dbReference type="ChEBI" id="CHEBI:29105"/>
        <label>1</label>
        <note>catalytic</note>
    </ligand>
</feature>
<evidence type="ECO:0000256" key="2">
    <source>
        <dbReference type="PIRSR" id="PIRSR001359-2"/>
    </source>
</evidence>
<dbReference type="CDD" id="cd00947">
    <property type="entry name" value="TBP_aldolase_IIB"/>
    <property type="match status" value="1"/>
</dbReference>
<proteinExistence type="predicted"/>
<feature type="binding site" evidence="3">
    <location>
        <position position="184"/>
    </location>
    <ligand>
        <name>Zn(2+)</name>
        <dbReference type="ChEBI" id="CHEBI:29105"/>
        <label>1</label>
        <note>catalytic</note>
    </ligand>
</feature>
<keyword evidence="3" id="KW-0479">Metal-binding</keyword>
<dbReference type="PIRSF" id="PIRSF001359">
    <property type="entry name" value="F_bP_aldolase_II"/>
    <property type="match status" value="1"/>
</dbReference>
<dbReference type="AlphaFoldDB" id="A0A2M7EAJ7"/>
<comment type="cofactor">
    <cofactor evidence="3">
        <name>Zn(2+)</name>
        <dbReference type="ChEBI" id="CHEBI:29105"/>
    </cofactor>
    <text evidence="3">Binds 2 Zn(2+) ions per subunit. One is catalytic and the other provides a structural contribution.</text>
</comment>
<feature type="active site" description="Proton donor" evidence="1">
    <location>
        <position position="81"/>
    </location>
</feature>
<evidence type="ECO:0000313" key="5">
    <source>
        <dbReference type="Proteomes" id="UP000228886"/>
    </source>
</evidence>
<dbReference type="Proteomes" id="UP000228886">
    <property type="component" value="Unassembled WGS sequence"/>
</dbReference>
<dbReference type="PANTHER" id="PTHR30304">
    <property type="entry name" value="D-TAGATOSE-1,6-BISPHOSPHATE ALDOLASE"/>
    <property type="match status" value="1"/>
</dbReference>